<evidence type="ECO:0000313" key="1">
    <source>
        <dbReference type="EMBL" id="RDE05231.1"/>
    </source>
</evidence>
<dbReference type="RefSeq" id="WP_114687302.1">
    <property type="nucleotide sequence ID" value="NZ_QQNB01000002.1"/>
</dbReference>
<protein>
    <submittedName>
        <fullName evidence="1">Uncharacterized protein</fullName>
    </submittedName>
</protein>
<proteinExistence type="predicted"/>
<name>A0A369VZI0_9SPHN</name>
<sequence>MLTLALLTLASLASDPAATPLEHSSRADHPSGVAHARYRGDLAIEHRQVGSAAPGGRMSTLSCRWSARLTVRREARHATGAALHRSFERAEVLEGRRPGWCDTQRAAIRQEVAQRSGELRGHLVSLAAEDSAVLHAELDRLHEASRTG</sequence>
<organism evidence="1 2">
    <name type="scientific">Sphingomonas aracearum</name>
    <dbReference type="NCBI Taxonomy" id="2283317"/>
    <lineage>
        <taxon>Bacteria</taxon>
        <taxon>Pseudomonadati</taxon>
        <taxon>Pseudomonadota</taxon>
        <taxon>Alphaproteobacteria</taxon>
        <taxon>Sphingomonadales</taxon>
        <taxon>Sphingomonadaceae</taxon>
        <taxon>Sphingomonas</taxon>
    </lineage>
</organism>
<dbReference type="AlphaFoldDB" id="A0A369VZI0"/>
<keyword evidence="2" id="KW-1185">Reference proteome</keyword>
<accession>A0A369VZI0</accession>
<dbReference type="EMBL" id="QQNB01000002">
    <property type="protein sequence ID" value="RDE05231.1"/>
    <property type="molecule type" value="Genomic_DNA"/>
</dbReference>
<gene>
    <name evidence="1" type="ORF">DVW87_08135</name>
</gene>
<dbReference type="Proteomes" id="UP000253918">
    <property type="component" value="Unassembled WGS sequence"/>
</dbReference>
<reference evidence="1 2" key="1">
    <citation type="submission" date="2018-07" db="EMBL/GenBank/DDBJ databases">
        <title>a novel species of Sphingomonas isolated from the rhizosphere soil of Araceae plant.</title>
        <authorList>
            <person name="Zhiyong W."/>
            <person name="Qinglan Z."/>
            <person name="Zhiwei F."/>
            <person name="Ding X."/>
            <person name="Gejiao W."/>
            <person name="Shixue Z."/>
        </authorList>
    </citation>
    <scope>NUCLEOTIDE SEQUENCE [LARGE SCALE GENOMIC DNA]</scope>
    <source>
        <strain evidence="1 2">WZY 27</strain>
    </source>
</reference>
<comment type="caution">
    <text evidence="1">The sequence shown here is derived from an EMBL/GenBank/DDBJ whole genome shotgun (WGS) entry which is preliminary data.</text>
</comment>
<evidence type="ECO:0000313" key="2">
    <source>
        <dbReference type="Proteomes" id="UP000253918"/>
    </source>
</evidence>
<dbReference type="OrthoDB" id="7506756at2"/>